<keyword evidence="1" id="KW-0677">Repeat</keyword>
<feature type="compositionally biased region" description="Low complexity" evidence="2">
    <location>
        <begin position="2005"/>
        <end position="2029"/>
    </location>
</feature>
<feature type="region of interest" description="Disordered" evidence="2">
    <location>
        <begin position="1992"/>
        <end position="2033"/>
    </location>
</feature>
<accession>A0ABY8WHT7</accession>
<dbReference type="InterPro" id="IPR050708">
    <property type="entry name" value="T6SS_VgrG/RHS"/>
</dbReference>
<dbReference type="Proteomes" id="UP001240150">
    <property type="component" value="Chromosome"/>
</dbReference>
<evidence type="ECO:0000256" key="2">
    <source>
        <dbReference type="SAM" id="MobiDB-lite"/>
    </source>
</evidence>
<dbReference type="InterPro" id="IPR056823">
    <property type="entry name" value="TEN-like_YD-shell"/>
</dbReference>
<proteinExistence type="predicted"/>
<dbReference type="InterPro" id="IPR006530">
    <property type="entry name" value="YD"/>
</dbReference>
<evidence type="ECO:0000259" key="3">
    <source>
        <dbReference type="Pfam" id="PF25023"/>
    </source>
</evidence>
<reference evidence="4 5" key="1">
    <citation type="submission" date="2023-06" db="EMBL/GenBank/DDBJ databases">
        <authorList>
            <person name="Yushchuk O."/>
            <person name="Binda E."/>
            <person name="Ruckert-Reed C."/>
            <person name="Fedorenko V."/>
            <person name="Kalinowski J."/>
            <person name="Marinelli F."/>
        </authorList>
    </citation>
    <scope>NUCLEOTIDE SEQUENCE [LARGE SCALE GENOMIC DNA]</scope>
    <source>
        <strain evidence="4 5">NRRL 3884</strain>
    </source>
</reference>
<dbReference type="NCBIfam" id="TIGR03696">
    <property type="entry name" value="Rhs_assc_core"/>
    <property type="match status" value="1"/>
</dbReference>
<dbReference type="NCBIfam" id="TIGR01643">
    <property type="entry name" value="YD_repeat_2x"/>
    <property type="match status" value="1"/>
</dbReference>
<dbReference type="EMBL" id="CP126980">
    <property type="protein sequence ID" value="WIM96410.1"/>
    <property type="molecule type" value="Genomic_DNA"/>
</dbReference>
<dbReference type="PANTHER" id="PTHR32305">
    <property type="match status" value="1"/>
</dbReference>
<evidence type="ECO:0000313" key="4">
    <source>
        <dbReference type="EMBL" id="WIM96410.1"/>
    </source>
</evidence>
<keyword evidence="5" id="KW-1185">Reference proteome</keyword>
<evidence type="ECO:0000256" key="1">
    <source>
        <dbReference type="ARBA" id="ARBA00022737"/>
    </source>
</evidence>
<dbReference type="PANTHER" id="PTHR32305:SF17">
    <property type="entry name" value="TRNA NUCLEASE WAPA"/>
    <property type="match status" value="1"/>
</dbReference>
<dbReference type="Gene3D" id="2.180.10.10">
    <property type="entry name" value="RHS repeat-associated core"/>
    <property type="match status" value="1"/>
</dbReference>
<dbReference type="Pfam" id="PF25023">
    <property type="entry name" value="TEN_YD-shell"/>
    <property type="match status" value="1"/>
</dbReference>
<dbReference type="InterPro" id="IPR022385">
    <property type="entry name" value="Rhs_assc_core"/>
</dbReference>
<name>A0ABY8WHT7_9ACTN</name>
<feature type="domain" description="Teneurin-like YD-shell" evidence="3">
    <location>
        <begin position="1602"/>
        <end position="1804"/>
    </location>
</feature>
<evidence type="ECO:0000313" key="5">
    <source>
        <dbReference type="Proteomes" id="UP001240150"/>
    </source>
</evidence>
<gene>
    <name evidence="4" type="ORF">ACTOB_008602</name>
</gene>
<dbReference type="RefSeq" id="WP_284917692.1">
    <property type="nucleotide sequence ID" value="NZ_CP126980.1"/>
</dbReference>
<feature type="region of interest" description="Disordered" evidence="2">
    <location>
        <begin position="331"/>
        <end position="350"/>
    </location>
</feature>
<feature type="compositionally biased region" description="Basic and acidic residues" evidence="2">
    <location>
        <begin position="332"/>
        <end position="342"/>
    </location>
</feature>
<protein>
    <submittedName>
        <fullName evidence="4">RHS repeat-associated core domain-containing protein</fullName>
    </submittedName>
</protein>
<organism evidence="4 5">
    <name type="scientific">Actinoplanes oblitus</name>
    <dbReference type="NCBI Taxonomy" id="3040509"/>
    <lineage>
        <taxon>Bacteria</taxon>
        <taxon>Bacillati</taxon>
        <taxon>Actinomycetota</taxon>
        <taxon>Actinomycetes</taxon>
        <taxon>Micromonosporales</taxon>
        <taxon>Micromonosporaceae</taxon>
        <taxon>Actinoplanes</taxon>
    </lineage>
</organism>
<sequence length="2078" mass="223468">MLAAPAASAAPPGDGKHLTSQVEKLDRDGGEVRGLGWPTPKQPAYAVPEPVWPKAGSARATLSATARQRAGDLPVSLARAPGSALAAVDVQVLDRAKLPARWRDGMVARLSVPAATATATAMNTAKTSDKAAVSVDYSGFQYAYGAEWASRLRLWRLPECALTTPDRAECSATPLPTRREGASVTAVTQATTLVALAAAPAGDSGDFTATSLAPSSTWAVGQYSGAFEWNYPMRVPPMPGGVEPKINLSYSSSSVDGRSSATNNQPSWIGEGFDFWPGFIERRYVGCSDDKADSPNNPSQTGDLCWRSSNAVLSLNGTGSELVYESGKGWHARSEDGSKVERLTGASNGDNDGEYWKVTGSDGTQYFFGQSSGSNSTWTVPVYGNHSGEPCHATAFSDSDCEQAWRWNLDYVVDPRGNTMSLSYAKETNQYAAEATSSKNVSYVRGGTLTRIDYGTWDRGSSDRSTTPTAQVIFESADRCLADCSTHDGSHWPDTPWDQECKAGATSCDDYSPTFWTTKRLAKITTRVWDTSAATPAWQDVDSWTLGHSFPSPGDGQKAGLWLSSVTHTGLVGTPIAMPPTTFDPVALRNRVLTKTNTTNNWQRLAAIHTETGAIIQVTYSLPECTASDLPSSPQNNTKLCFPVVGPDPYSTSGGDITEWWHKYVVRQITETDIQLADGHQAPPKNTYFTYGGTPAWHYADDDGLSKPKYKTWNQFRGYGTVDVQVGDSAKTLTRTTYLRGMHGDKLAPTGGVRSVTVPASVGSETVYDEDQFAGMIREQVIYNGSTSKPVSKIVNVPWRSAPTASRTINGDTVTARFVNYQTVYQSTALGVDGSRGWRTTSTTSQFDDAYGTVESQQDNGDIAKSGDEKCTTTVYNRNVAKNIVTLPRRTTVTALPCGTAPTSADHMISDSQLFYDGATDPATAPVYGENTRADALRSWTAAGGTVWRTVAKTGFDAFGREISETDLRGNTSSIAYSPATGPVLKKTTTTQQGWVSSDELNPYWGLPWKATDANGKVSEATYDGLGRVSAAWNKGWSRTSNPSKPSSKYEYVYSATRSAYPYVKTEALNAGGGYTVSYNILDGFLRPRQTQAAAVGGGRVVTDTLYDAAGRAETTFQAHAEPDSPSGTLWWEPDWSVPAQTRTVYDQANRATASIFLSGDGVTNVVERWRTSTTYEGDRTTVVPPTGGTVETKIVDADGRTVELRQYNSAQGSAGTYYRTTYTYNAKDELAAVADDAGDAWTYKYDIRGRLIESKDPDKGLTRSGYTDYDELQYTIDANDQILVYAYDALGRKLSTSDGSLVNGVPTATTKRAEWVYDKLYTGVTVRGQLTQSLRYVGADTYKSQVRGFTDRGQPTGVNYVIPASQTGLAGTYVYGFGYSPYTGQPTSISYPAGGGLPDEGVTTGYDATTGLPTTLTSLWSSTGTYVAGQQYTSYAEPTVTTLKTAGGVYTEQNVSYDVYTRRVDTVTVKPETATGTVSNVKYSYDDAGNILGLADTPQVGVADYQCYGYDALRRLTTAWTPATAVDCKTATPSVAGLGGPAPYWQDWTIDRLGNRTKEVSHAATGDTTRDYTVPAPGADVVRPHAVTGMTTTVPGQNPVTVSYGYDANGNTIGRPGTSGTQTLTWDPEGHLSTVSEGGNAVETNVYDADGNRLIRRDATGASLFLPGMEIRRTGSGSTPALSATRYYTFGDRLVASRTSSSTSSLTWLFSDNQGTQLTGVNAATQQVTIRRQTPYGTPRGTAAAWPNARGFVGGDNDPTGLVHLGARDYDPVLGRFISVDPEQDLNDPRQWNAYAYANSNPILFADPDGRMVPAEPSGPTGGSSSVDDLRSLQREVQEIKRRAANKWLSRQVNLRHEAAVQAAAAKIRRQVKAMGGNPNRVITTFRYPNGCKFHNGECDHDGKPDIVYIDDDTDTIYFWEVKSIGQTAKAAKEAKGYAQTLRQWGRFRHVRAGFALENEVFAGVPGSDEIVIVWNGTRPGAILYRTARPKKDPAAQPQPVPAEQPQTAQQPQTAPQQQTVPQQQTAPNCGAPMAALRGGGCNDYGVPNGGYSGPFGVLPLPGGVSVCVPMPVPVCV</sequence>